<evidence type="ECO:0000256" key="1">
    <source>
        <dbReference type="ARBA" id="ARBA00004123"/>
    </source>
</evidence>
<comment type="subcellular location">
    <subcellularLocation>
        <location evidence="1">Nucleus</location>
    </subcellularLocation>
</comment>
<keyword evidence="6" id="KW-0175">Coiled coil</keyword>
<dbReference type="AlphaFoldDB" id="A0A4Y7TYM2"/>
<proteinExistence type="predicted"/>
<dbReference type="SUPFAM" id="SSF57701">
    <property type="entry name" value="Zn2/Cys6 DNA-binding domain"/>
    <property type="match status" value="1"/>
</dbReference>
<evidence type="ECO:0000256" key="6">
    <source>
        <dbReference type="SAM" id="Coils"/>
    </source>
</evidence>
<dbReference type="Gene3D" id="4.10.240.10">
    <property type="entry name" value="Zn(2)-C6 fungal-type DNA-binding domain"/>
    <property type="match status" value="1"/>
</dbReference>
<dbReference type="CDD" id="cd12148">
    <property type="entry name" value="fungal_TF_MHR"/>
    <property type="match status" value="1"/>
</dbReference>
<dbReference type="GO" id="GO:0006351">
    <property type="term" value="P:DNA-templated transcription"/>
    <property type="evidence" value="ECO:0007669"/>
    <property type="project" value="InterPro"/>
</dbReference>
<dbReference type="EMBL" id="QPFP01000002">
    <property type="protein sequence ID" value="TEB39280.1"/>
    <property type="molecule type" value="Genomic_DNA"/>
</dbReference>
<comment type="caution">
    <text evidence="9">The sequence shown here is derived from an EMBL/GenBank/DDBJ whole genome shotgun (WGS) entry which is preliminary data.</text>
</comment>
<feature type="coiled-coil region" evidence="6">
    <location>
        <begin position="89"/>
        <end position="123"/>
    </location>
</feature>
<keyword evidence="10" id="KW-1185">Reference proteome</keyword>
<feature type="region of interest" description="Disordered" evidence="7">
    <location>
        <begin position="1"/>
        <end position="20"/>
    </location>
</feature>
<keyword evidence="5" id="KW-0539">Nucleus</keyword>
<evidence type="ECO:0000256" key="5">
    <source>
        <dbReference type="ARBA" id="ARBA00023242"/>
    </source>
</evidence>
<dbReference type="PANTHER" id="PTHR47338">
    <property type="entry name" value="ZN(II)2CYS6 TRANSCRIPTION FACTOR (EUROFUNG)-RELATED"/>
    <property type="match status" value="1"/>
</dbReference>
<feature type="region of interest" description="Disordered" evidence="7">
    <location>
        <begin position="154"/>
        <end position="175"/>
    </location>
</feature>
<dbReference type="InterPro" id="IPR050815">
    <property type="entry name" value="TF_fung"/>
</dbReference>
<dbReference type="Pfam" id="PF00172">
    <property type="entry name" value="Zn_clus"/>
    <property type="match status" value="1"/>
</dbReference>
<feature type="domain" description="Zn(2)-C6 fungal-type" evidence="8">
    <location>
        <begin position="35"/>
        <end position="80"/>
    </location>
</feature>
<evidence type="ECO:0000256" key="7">
    <source>
        <dbReference type="SAM" id="MobiDB-lite"/>
    </source>
</evidence>
<evidence type="ECO:0000256" key="4">
    <source>
        <dbReference type="ARBA" id="ARBA00023163"/>
    </source>
</evidence>
<name>A0A4Y7TYM2_COPMI</name>
<dbReference type="InterPro" id="IPR007219">
    <property type="entry name" value="XnlR_reg_dom"/>
</dbReference>
<dbReference type="OrthoDB" id="39175at2759"/>
<keyword evidence="3" id="KW-0805">Transcription regulation</keyword>
<evidence type="ECO:0000256" key="3">
    <source>
        <dbReference type="ARBA" id="ARBA00023015"/>
    </source>
</evidence>
<dbReference type="SMART" id="SM00066">
    <property type="entry name" value="GAL4"/>
    <property type="match status" value="1"/>
</dbReference>
<protein>
    <recommendedName>
        <fullName evidence="8">Zn(2)-C6 fungal-type domain-containing protein</fullName>
    </recommendedName>
</protein>
<evidence type="ECO:0000313" key="9">
    <source>
        <dbReference type="EMBL" id="TEB39280.1"/>
    </source>
</evidence>
<dbReference type="PROSITE" id="PS50048">
    <property type="entry name" value="ZN2_CY6_FUNGAL_2"/>
    <property type="match status" value="1"/>
</dbReference>
<dbReference type="InterPro" id="IPR001138">
    <property type="entry name" value="Zn2Cys6_DnaBD"/>
</dbReference>
<dbReference type="CDD" id="cd00067">
    <property type="entry name" value="GAL4"/>
    <property type="match status" value="1"/>
</dbReference>
<dbReference type="STRING" id="71717.A0A4Y7TYM2"/>
<evidence type="ECO:0000259" key="8">
    <source>
        <dbReference type="PROSITE" id="PS50048"/>
    </source>
</evidence>
<dbReference type="GO" id="GO:0003677">
    <property type="term" value="F:DNA binding"/>
    <property type="evidence" value="ECO:0007669"/>
    <property type="project" value="InterPro"/>
</dbReference>
<reference evidence="9 10" key="1">
    <citation type="journal article" date="2019" name="Nat. Ecol. Evol.">
        <title>Megaphylogeny resolves global patterns of mushroom evolution.</title>
        <authorList>
            <person name="Varga T."/>
            <person name="Krizsan K."/>
            <person name="Foldi C."/>
            <person name="Dima B."/>
            <person name="Sanchez-Garcia M."/>
            <person name="Sanchez-Ramirez S."/>
            <person name="Szollosi G.J."/>
            <person name="Szarkandi J.G."/>
            <person name="Papp V."/>
            <person name="Albert L."/>
            <person name="Andreopoulos W."/>
            <person name="Angelini C."/>
            <person name="Antonin V."/>
            <person name="Barry K.W."/>
            <person name="Bougher N.L."/>
            <person name="Buchanan P."/>
            <person name="Buyck B."/>
            <person name="Bense V."/>
            <person name="Catcheside P."/>
            <person name="Chovatia M."/>
            <person name="Cooper J."/>
            <person name="Damon W."/>
            <person name="Desjardin D."/>
            <person name="Finy P."/>
            <person name="Geml J."/>
            <person name="Haridas S."/>
            <person name="Hughes K."/>
            <person name="Justo A."/>
            <person name="Karasinski D."/>
            <person name="Kautmanova I."/>
            <person name="Kiss B."/>
            <person name="Kocsube S."/>
            <person name="Kotiranta H."/>
            <person name="LaButti K.M."/>
            <person name="Lechner B.E."/>
            <person name="Liimatainen K."/>
            <person name="Lipzen A."/>
            <person name="Lukacs Z."/>
            <person name="Mihaltcheva S."/>
            <person name="Morgado L.N."/>
            <person name="Niskanen T."/>
            <person name="Noordeloos M.E."/>
            <person name="Ohm R.A."/>
            <person name="Ortiz-Santana B."/>
            <person name="Ovrebo C."/>
            <person name="Racz N."/>
            <person name="Riley R."/>
            <person name="Savchenko A."/>
            <person name="Shiryaev A."/>
            <person name="Soop K."/>
            <person name="Spirin V."/>
            <person name="Szebenyi C."/>
            <person name="Tomsovsky M."/>
            <person name="Tulloss R.E."/>
            <person name="Uehling J."/>
            <person name="Grigoriev I.V."/>
            <person name="Vagvolgyi C."/>
            <person name="Papp T."/>
            <person name="Martin F.M."/>
            <person name="Miettinen O."/>
            <person name="Hibbett D.S."/>
            <person name="Nagy L.G."/>
        </authorList>
    </citation>
    <scope>NUCLEOTIDE SEQUENCE [LARGE SCALE GENOMIC DNA]</scope>
    <source>
        <strain evidence="9 10">FP101781</strain>
    </source>
</reference>
<keyword evidence="4" id="KW-0804">Transcription</keyword>
<dbReference type="GO" id="GO:0000981">
    <property type="term" value="F:DNA-binding transcription factor activity, RNA polymerase II-specific"/>
    <property type="evidence" value="ECO:0007669"/>
    <property type="project" value="InterPro"/>
</dbReference>
<keyword evidence="2" id="KW-0479">Metal-binding</keyword>
<sequence>MPRIGTSFGSKPPPSASDPLALHPQHPNVLKRNQACHQCRRRKLKCDAKRPCSTCIRSHAHALAHAPPGTNLPPTPGCTFDEKPPTAVAEVPKNKYERLETRIAQLEREIREKDLALMHASQHKIPANGVLQPRAFNEAHNFAEFIPDVGTSYRASTSDHPSGLSSASPTLSHSISGPSSPDYGFDLQLAWPSWPAQLPPPELLKHLIEVFFIFHPHASRLFHVPTFMTSISLPASHPKFPAAPVLHAICAVGSLYTAAVTSPPLPDFDEVPPDEIFLERLRLKEQRPDSFAERHAKLAREGADRLNTLGEKLFEVFQSHIVLSWFYWSHGRWVDIFLGSAHSMRLSVPLGLNVCPPFHSITKSERPQSIIPPARSVIEDETRRNAFWLAYAIEREHGFGNAWAHALDDADISQLLPVRGDLFQQGTLVAPLERQWAHVKDVLVNHPDDATDSFVLYIKGAILLSKTKAFNSRFRAKHFSGDASVTAPERHPSDPIDARGSPAFIELDNALALFRRDNFPQHLRAPIVDNVVDNHLYTAFLLPLVSTIILHDPHADVQRTGCISALKILTAARSILDLIYDVSNTSYDITLLDSFCSVCWFQSGRVLTRFLQAALESRNTEQTSTLQTEINFIYSCLAKVGQRVPLGYRLAKMLEDLMKKRCGPLMNSNTAPTNISFLGFSQTSHGSVQLYDEPDDTGGGDFVNLHRSLHDLGLPPMA</sequence>
<evidence type="ECO:0000313" key="10">
    <source>
        <dbReference type="Proteomes" id="UP000298030"/>
    </source>
</evidence>
<dbReference type="InterPro" id="IPR036864">
    <property type="entry name" value="Zn2-C6_fun-type_DNA-bd_sf"/>
</dbReference>
<dbReference type="GO" id="GO:0005634">
    <property type="term" value="C:nucleus"/>
    <property type="evidence" value="ECO:0007669"/>
    <property type="project" value="UniProtKB-SubCell"/>
</dbReference>
<gene>
    <name evidence="9" type="ORF">FA13DRAFT_1725265</name>
</gene>
<dbReference type="Pfam" id="PF04082">
    <property type="entry name" value="Fungal_trans"/>
    <property type="match status" value="1"/>
</dbReference>
<dbReference type="Proteomes" id="UP000298030">
    <property type="component" value="Unassembled WGS sequence"/>
</dbReference>
<dbReference type="GO" id="GO:0008270">
    <property type="term" value="F:zinc ion binding"/>
    <property type="evidence" value="ECO:0007669"/>
    <property type="project" value="InterPro"/>
</dbReference>
<evidence type="ECO:0000256" key="2">
    <source>
        <dbReference type="ARBA" id="ARBA00022723"/>
    </source>
</evidence>
<dbReference type="PANTHER" id="PTHR47338:SF29">
    <property type="entry name" value="ZN(2)-C6 FUNGAL-TYPE DOMAIN-CONTAINING PROTEIN"/>
    <property type="match status" value="1"/>
</dbReference>
<organism evidence="9 10">
    <name type="scientific">Coprinellus micaceus</name>
    <name type="common">Glistening ink-cap mushroom</name>
    <name type="synonym">Coprinus micaceus</name>
    <dbReference type="NCBI Taxonomy" id="71717"/>
    <lineage>
        <taxon>Eukaryota</taxon>
        <taxon>Fungi</taxon>
        <taxon>Dikarya</taxon>
        <taxon>Basidiomycota</taxon>
        <taxon>Agaricomycotina</taxon>
        <taxon>Agaricomycetes</taxon>
        <taxon>Agaricomycetidae</taxon>
        <taxon>Agaricales</taxon>
        <taxon>Agaricineae</taxon>
        <taxon>Psathyrellaceae</taxon>
        <taxon>Coprinellus</taxon>
    </lineage>
</organism>
<accession>A0A4Y7TYM2</accession>